<keyword evidence="6" id="KW-0547">Nucleotide-binding</keyword>
<sequence>MISNCDCINITQDKKTNVFYNFDDIKNEEENEKIVILSESNVDQYDLHNGNRRQNISDDNALRENDTQTVHDNRLKSMTSFYKDILISIGEDPTREGLLKTPKRAAEAMLFFTKGYEQCVSDVLNDAIFEEECENMVIVKDIDIYSLCEHHLVPFFGKVSVGYLPNAKVIGLSKIARIVEVYSRRLQVQERLTRQIAEAIQEAVQPRGVAVIIECVHMCMVMRGAQKYDLVGETDRKGDRDPKKRATEIISKLDVGGDKKLNKQEFIAGCKNDPVIRRLLAPNA</sequence>
<dbReference type="FunFam" id="3.30.1130.10:FF:000012">
    <property type="entry name" value="GTP cyclohydrolase 1"/>
    <property type="match status" value="1"/>
</dbReference>
<evidence type="ECO:0000256" key="3">
    <source>
        <dbReference type="ARBA" id="ARBA00008085"/>
    </source>
</evidence>
<dbReference type="Proteomes" id="UP000663891">
    <property type="component" value="Unassembled WGS sequence"/>
</dbReference>
<dbReference type="PROSITE" id="PS00860">
    <property type="entry name" value="GTP_CYCLOHYDROL_1_2"/>
    <property type="match status" value="1"/>
</dbReference>
<dbReference type="InterPro" id="IPR011992">
    <property type="entry name" value="EF-hand-dom_pair"/>
</dbReference>
<dbReference type="PROSITE" id="PS00859">
    <property type="entry name" value="GTP_CYCLOHYDROL_1_1"/>
    <property type="match status" value="1"/>
</dbReference>
<dbReference type="NCBIfam" id="TIGR00063">
    <property type="entry name" value="folE"/>
    <property type="match status" value="1"/>
</dbReference>
<dbReference type="Gene3D" id="3.30.1130.10">
    <property type="match status" value="1"/>
</dbReference>
<dbReference type="GO" id="GO:0003934">
    <property type="term" value="F:GTP cyclohydrolase I activity"/>
    <property type="evidence" value="ECO:0007669"/>
    <property type="project" value="UniProtKB-EC"/>
</dbReference>
<protein>
    <recommendedName>
        <fullName evidence="5">GTP cyclohydrolase 1</fullName>
        <ecNumber evidence="4">3.5.4.16</ecNumber>
    </recommendedName>
    <alternativeName>
        <fullName evidence="10">GTP cyclohydrolase I</fullName>
    </alternativeName>
</protein>
<comment type="pathway">
    <text evidence="2">Cofactor biosynthesis; 7,8-dihydroneopterin triphosphate biosynthesis; 7,8-dihydroneopterin triphosphate from GTP: step 1/1.</text>
</comment>
<dbReference type="InterPro" id="IPR001474">
    <property type="entry name" value="GTP_CycHdrlase_I"/>
</dbReference>
<dbReference type="PROSITE" id="PS50222">
    <property type="entry name" value="EF_HAND_2"/>
    <property type="match status" value="1"/>
</dbReference>
<evidence type="ECO:0000256" key="10">
    <source>
        <dbReference type="ARBA" id="ARBA00030854"/>
    </source>
</evidence>
<dbReference type="Pfam" id="PF01227">
    <property type="entry name" value="GTP_cyclohydroI"/>
    <property type="match status" value="1"/>
</dbReference>
<dbReference type="GO" id="GO:0046654">
    <property type="term" value="P:tetrahydrofolate biosynthetic process"/>
    <property type="evidence" value="ECO:0007669"/>
    <property type="project" value="InterPro"/>
</dbReference>
<dbReference type="NCBIfam" id="NF006825">
    <property type="entry name" value="PRK09347.1-2"/>
    <property type="match status" value="1"/>
</dbReference>
<dbReference type="InterPro" id="IPR020602">
    <property type="entry name" value="GTP_CycHdrlase_I_dom"/>
</dbReference>
<dbReference type="PANTHER" id="PTHR11109:SF7">
    <property type="entry name" value="GTP CYCLOHYDROLASE 1"/>
    <property type="match status" value="1"/>
</dbReference>
<dbReference type="SUPFAM" id="SSF47473">
    <property type="entry name" value="EF-hand"/>
    <property type="match status" value="1"/>
</dbReference>
<dbReference type="InterPro" id="IPR043134">
    <property type="entry name" value="GTP-CH-I_N"/>
</dbReference>
<evidence type="ECO:0000256" key="7">
    <source>
        <dbReference type="ARBA" id="ARBA00022801"/>
    </source>
</evidence>
<evidence type="ECO:0000256" key="6">
    <source>
        <dbReference type="ARBA" id="ARBA00022741"/>
    </source>
</evidence>
<feature type="domain" description="EF-hand" evidence="11">
    <location>
        <begin position="241"/>
        <end position="276"/>
    </location>
</feature>
<dbReference type="GO" id="GO:0005509">
    <property type="term" value="F:calcium ion binding"/>
    <property type="evidence" value="ECO:0007669"/>
    <property type="project" value="InterPro"/>
</dbReference>
<evidence type="ECO:0000256" key="9">
    <source>
        <dbReference type="ARBA" id="ARBA00023134"/>
    </source>
</evidence>
<evidence type="ECO:0000256" key="2">
    <source>
        <dbReference type="ARBA" id="ARBA00005080"/>
    </source>
</evidence>
<evidence type="ECO:0000256" key="4">
    <source>
        <dbReference type="ARBA" id="ARBA00012715"/>
    </source>
</evidence>
<dbReference type="GO" id="GO:0005525">
    <property type="term" value="F:GTP binding"/>
    <property type="evidence" value="ECO:0007669"/>
    <property type="project" value="UniProtKB-KW"/>
</dbReference>
<dbReference type="OrthoDB" id="4966at2759"/>
<keyword evidence="9" id="KW-0342">GTP-binding</keyword>
<dbReference type="PANTHER" id="PTHR11109">
    <property type="entry name" value="GTP CYCLOHYDROLASE I"/>
    <property type="match status" value="1"/>
</dbReference>
<dbReference type="SUPFAM" id="SSF55620">
    <property type="entry name" value="Tetrahydrobiopterin biosynthesis enzymes-like"/>
    <property type="match status" value="1"/>
</dbReference>
<comment type="catalytic activity">
    <reaction evidence="1">
        <text>GTP + H2O = 7,8-dihydroneopterin 3'-triphosphate + formate + H(+)</text>
        <dbReference type="Rhea" id="RHEA:17473"/>
        <dbReference type="ChEBI" id="CHEBI:15377"/>
        <dbReference type="ChEBI" id="CHEBI:15378"/>
        <dbReference type="ChEBI" id="CHEBI:15740"/>
        <dbReference type="ChEBI" id="CHEBI:37565"/>
        <dbReference type="ChEBI" id="CHEBI:58462"/>
        <dbReference type="EC" id="3.5.4.16"/>
    </reaction>
</comment>
<dbReference type="HAMAP" id="MF_00223">
    <property type="entry name" value="FolE"/>
    <property type="match status" value="1"/>
</dbReference>
<dbReference type="NCBIfam" id="NF006826">
    <property type="entry name" value="PRK09347.1-3"/>
    <property type="match status" value="1"/>
</dbReference>
<evidence type="ECO:0000259" key="11">
    <source>
        <dbReference type="PROSITE" id="PS50222"/>
    </source>
</evidence>
<evidence type="ECO:0000313" key="13">
    <source>
        <dbReference type="Proteomes" id="UP000663891"/>
    </source>
</evidence>
<reference evidence="12" key="1">
    <citation type="submission" date="2021-02" db="EMBL/GenBank/DDBJ databases">
        <authorList>
            <person name="Nowell W R."/>
        </authorList>
    </citation>
    <scope>NUCLEOTIDE SEQUENCE</scope>
</reference>
<accession>A0A814S6C7</accession>
<dbReference type="EC" id="3.5.4.16" evidence="4"/>
<dbReference type="GO" id="GO:0005737">
    <property type="term" value="C:cytoplasm"/>
    <property type="evidence" value="ECO:0007669"/>
    <property type="project" value="TreeGrafter"/>
</dbReference>
<dbReference type="EMBL" id="CAJNON010000251">
    <property type="protein sequence ID" value="CAF1142776.1"/>
    <property type="molecule type" value="Genomic_DNA"/>
</dbReference>
<organism evidence="12 13">
    <name type="scientific">Adineta steineri</name>
    <dbReference type="NCBI Taxonomy" id="433720"/>
    <lineage>
        <taxon>Eukaryota</taxon>
        <taxon>Metazoa</taxon>
        <taxon>Spiralia</taxon>
        <taxon>Gnathifera</taxon>
        <taxon>Rotifera</taxon>
        <taxon>Eurotatoria</taxon>
        <taxon>Bdelloidea</taxon>
        <taxon>Adinetida</taxon>
        <taxon>Adinetidae</taxon>
        <taxon>Adineta</taxon>
    </lineage>
</organism>
<dbReference type="GO" id="GO:0006729">
    <property type="term" value="P:tetrahydrobiopterin biosynthetic process"/>
    <property type="evidence" value="ECO:0007669"/>
    <property type="project" value="UniProtKB-KW"/>
</dbReference>
<comment type="caution">
    <text evidence="12">The sequence shown here is derived from an EMBL/GenBank/DDBJ whole genome shotgun (WGS) entry which is preliminary data.</text>
</comment>
<evidence type="ECO:0000256" key="5">
    <source>
        <dbReference type="ARBA" id="ARBA00017272"/>
    </source>
</evidence>
<name>A0A814S6C7_9BILA</name>
<dbReference type="InterPro" id="IPR002048">
    <property type="entry name" value="EF_hand_dom"/>
</dbReference>
<dbReference type="FunFam" id="1.10.286.10:FF:000003">
    <property type="entry name" value="GTP cyclohydrolase 1"/>
    <property type="match status" value="1"/>
</dbReference>
<proteinExistence type="inferred from homology"/>
<dbReference type="Gene3D" id="1.10.286.10">
    <property type="match status" value="1"/>
</dbReference>
<dbReference type="UniPathway" id="UPA00848">
    <property type="reaction ID" value="UER00151"/>
</dbReference>
<evidence type="ECO:0000313" key="12">
    <source>
        <dbReference type="EMBL" id="CAF1142776.1"/>
    </source>
</evidence>
<evidence type="ECO:0000256" key="1">
    <source>
        <dbReference type="ARBA" id="ARBA00001052"/>
    </source>
</evidence>
<gene>
    <name evidence="12" type="ORF">VCS650_LOCUS22366</name>
</gene>
<dbReference type="AlphaFoldDB" id="A0A814S6C7"/>
<keyword evidence="8" id="KW-0783">Tetrahydrobiopterin biosynthesis</keyword>
<evidence type="ECO:0000256" key="8">
    <source>
        <dbReference type="ARBA" id="ARBA00023007"/>
    </source>
</evidence>
<comment type="similarity">
    <text evidence="3">Belongs to the GTP cyclohydrolase I family.</text>
</comment>
<dbReference type="GO" id="GO:0008270">
    <property type="term" value="F:zinc ion binding"/>
    <property type="evidence" value="ECO:0007669"/>
    <property type="project" value="TreeGrafter"/>
</dbReference>
<dbReference type="InterPro" id="IPR018234">
    <property type="entry name" value="GTP_CycHdrlase_I_CS"/>
</dbReference>
<dbReference type="InterPro" id="IPR043133">
    <property type="entry name" value="GTP-CH-I_C/QueF"/>
</dbReference>
<keyword evidence="7" id="KW-0378">Hydrolase</keyword>